<dbReference type="Pfam" id="PF12698">
    <property type="entry name" value="ABC2_membrane_3"/>
    <property type="match status" value="1"/>
</dbReference>
<dbReference type="OrthoDB" id="162334at2"/>
<evidence type="ECO:0000313" key="9">
    <source>
        <dbReference type="Proteomes" id="UP000276888"/>
    </source>
</evidence>
<reference evidence="8 9" key="1">
    <citation type="submission" date="2018-08" db="EMBL/GenBank/DDBJ databases">
        <title>Microbacterium lemovicicum sp. nov., a bacterium isolated from a natural uranium-rich soil.</title>
        <authorList>
            <person name="ORTET P."/>
        </authorList>
    </citation>
    <scope>NUCLEOTIDE SEQUENCE [LARGE SCALE GENOMIC DNA]</scope>
    <source>
        <strain evidence="8 9">Viu22</strain>
    </source>
</reference>
<dbReference type="Proteomes" id="UP000276888">
    <property type="component" value="Chromosome"/>
</dbReference>
<evidence type="ECO:0000256" key="5">
    <source>
        <dbReference type="ARBA" id="ARBA00023251"/>
    </source>
</evidence>
<sequence>MRVVTAVVGRNLRLFFRDPMNVFFSLLGALILFLLYTLFLGNLQIEGLKGTFPDATEDEVRTFVDSWMFAGIVLLSTITTGLGALAPLVNDRETGRFRDFLVSPVRRAQLVLGYLISAVTVAILMSSIVLVIGLLYLGLVDGVWLPVSSIARLLGCVVLCCLGFTALTAFIVTFVKTSAAFSGLSTVMGTILGFVAGAYIPVGSLPDGVANGINTLPFAQGAMLLRQEFTRETLATMVGTVDGAGASISEFYGIDILVGGNVLPIWVAVAVLFGVAVVFTVLSAVRIRSLIR</sequence>
<dbReference type="RefSeq" id="WP_127096619.1">
    <property type="nucleotide sequence ID" value="NZ_CP031423.1"/>
</dbReference>
<dbReference type="GO" id="GO:0046677">
    <property type="term" value="P:response to antibiotic"/>
    <property type="evidence" value="ECO:0007669"/>
    <property type="project" value="UniProtKB-KW"/>
</dbReference>
<dbReference type="InterPro" id="IPR000412">
    <property type="entry name" value="ABC_2_transport"/>
</dbReference>
<evidence type="ECO:0000256" key="2">
    <source>
        <dbReference type="ARBA" id="ARBA00022692"/>
    </source>
</evidence>
<evidence type="ECO:0000256" key="3">
    <source>
        <dbReference type="ARBA" id="ARBA00022989"/>
    </source>
</evidence>
<dbReference type="PANTHER" id="PTHR43229">
    <property type="entry name" value="NODULATION PROTEIN J"/>
    <property type="match status" value="1"/>
</dbReference>
<keyword evidence="4 6" id="KW-0472">Membrane</keyword>
<organism evidence="8 9">
    <name type="scientific">Microbacterium lemovicicum</name>
    <dbReference type="NCBI Taxonomy" id="1072463"/>
    <lineage>
        <taxon>Bacteria</taxon>
        <taxon>Bacillati</taxon>
        <taxon>Actinomycetota</taxon>
        <taxon>Actinomycetes</taxon>
        <taxon>Micrococcales</taxon>
        <taxon>Microbacteriaceae</taxon>
        <taxon>Microbacterium</taxon>
    </lineage>
</organism>
<keyword evidence="2 6" id="KW-0812">Transmembrane</keyword>
<keyword evidence="5" id="KW-0046">Antibiotic resistance</keyword>
<accession>A0A3Q9J2Z8</accession>
<dbReference type="InterPro" id="IPR013525">
    <property type="entry name" value="ABC2_TM"/>
</dbReference>
<dbReference type="KEGG" id="mlv:CVS47_02802"/>
<feature type="domain" description="ABC transmembrane type-2" evidence="7">
    <location>
        <begin position="20"/>
        <end position="290"/>
    </location>
</feature>
<gene>
    <name evidence="8" type="ORF">CVS47_02802</name>
</gene>
<feature type="transmembrane region" description="Helical" evidence="6">
    <location>
        <begin position="179"/>
        <end position="200"/>
    </location>
</feature>
<dbReference type="InterPro" id="IPR047817">
    <property type="entry name" value="ABC2_TM_bact-type"/>
</dbReference>
<dbReference type="EMBL" id="CP031423">
    <property type="protein sequence ID" value="AZS38151.1"/>
    <property type="molecule type" value="Genomic_DNA"/>
</dbReference>
<dbReference type="PANTHER" id="PTHR43229:SF2">
    <property type="entry name" value="NODULATION PROTEIN J"/>
    <property type="match status" value="1"/>
</dbReference>
<evidence type="ECO:0000259" key="7">
    <source>
        <dbReference type="PROSITE" id="PS51012"/>
    </source>
</evidence>
<dbReference type="GO" id="GO:0140359">
    <property type="term" value="F:ABC-type transporter activity"/>
    <property type="evidence" value="ECO:0007669"/>
    <property type="project" value="InterPro"/>
</dbReference>
<evidence type="ECO:0000256" key="6">
    <source>
        <dbReference type="SAM" id="Phobius"/>
    </source>
</evidence>
<evidence type="ECO:0000313" key="8">
    <source>
        <dbReference type="EMBL" id="AZS38151.1"/>
    </source>
</evidence>
<proteinExistence type="predicted"/>
<dbReference type="InterPro" id="IPR051784">
    <property type="entry name" value="Nod_factor_ABC_transporter"/>
</dbReference>
<name>A0A3Q9J2Z8_9MICO</name>
<evidence type="ECO:0000256" key="1">
    <source>
        <dbReference type="ARBA" id="ARBA00004141"/>
    </source>
</evidence>
<keyword evidence="9" id="KW-1185">Reference proteome</keyword>
<evidence type="ECO:0000256" key="4">
    <source>
        <dbReference type="ARBA" id="ARBA00023136"/>
    </source>
</evidence>
<dbReference type="GO" id="GO:0043190">
    <property type="term" value="C:ATP-binding cassette (ABC) transporter complex"/>
    <property type="evidence" value="ECO:0007669"/>
    <property type="project" value="InterPro"/>
</dbReference>
<comment type="subcellular location">
    <subcellularLocation>
        <location evidence="1">Membrane</location>
        <topology evidence="1">Multi-pass membrane protein</topology>
    </subcellularLocation>
</comment>
<protein>
    <recommendedName>
        <fullName evidence="7">ABC transmembrane type-2 domain-containing protein</fullName>
    </recommendedName>
</protein>
<dbReference type="PROSITE" id="PS51012">
    <property type="entry name" value="ABC_TM2"/>
    <property type="match status" value="1"/>
</dbReference>
<feature type="transmembrane region" description="Helical" evidence="6">
    <location>
        <begin position="110"/>
        <end position="138"/>
    </location>
</feature>
<keyword evidence="3 6" id="KW-1133">Transmembrane helix</keyword>
<dbReference type="PIRSF" id="PIRSF006648">
    <property type="entry name" value="DrrB"/>
    <property type="match status" value="1"/>
</dbReference>
<feature type="transmembrane region" description="Helical" evidence="6">
    <location>
        <begin position="150"/>
        <end position="172"/>
    </location>
</feature>
<dbReference type="AlphaFoldDB" id="A0A3Q9J2Z8"/>
<feature type="transmembrane region" description="Helical" evidence="6">
    <location>
        <begin position="20"/>
        <end position="39"/>
    </location>
</feature>
<feature type="transmembrane region" description="Helical" evidence="6">
    <location>
        <begin position="67"/>
        <end position="89"/>
    </location>
</feature>
<feature type="transmembrane region" description="Helical" evidence="6">
    <location>
        <begin position="265"/>
        <end position="285"/>
    </location>
</feature>